<dbReference type="PANTHER" id="PTHR30055:SF226">
    <property type="entry name" value="HTH-TYPE TRANSCRIPTIONAL REGULATOR PKSA"/>
    <property type="match status" value="1"/>
</dbReference>
<dbReference type="Proteomes" id="UP000318416">
    <property type="component" value="Unassembled WGS sequence"/>
</dbReference>
<feature type="region of interest" description="Disordered" evidence="3">
    <location>
        <begin position="1"/>
        <end position="22"/>
    </location>
</feature>
<organism evidence="5 6">
    <name type="scientific">Kitasatospora atroaurantiaca</name>
    <dbReference type="NCBI Taxonomy" id="285545"/>
    <lineage>
        <taxon>Bacteria</taxon>
        <taxon>Bacillati</taxon>
        <taxon>Actinomycetota</taxon>
        <taxon>Actinomycetes</taxon>
        <taxon>Kitasatosporales</taxon>
        <taxon>Streptomycetaceae</taxon>
        <taxon>Kitasatospora</taxon>
    </lineage>
</organism>
<dbReference type="GO" id="GO:0000976">
    <property type="term" value="F:transcription cis-regulatory region binding"/>
    <property type="evidence" value="ECO:0007669"/>
    <property type="project" value="TreeGrafter"/>
</dbReference>
<dbReference type="RefSeq" id="WP_145796454.1">
    <property type="nucleotide sequence ID" value="NZ_BAAABR010000025.1"/>
</dbReference>
<keyword evidence="6" id="KW-1185">Reference proteome</keyword>
<dbReference type="PANTHER" id="PTHR30055">
    <property type="entry name" value="HTH-TYPE TRANSCRIPTIONAL REGULATOR RUTR"/>
    <property type="match status" value="1"/>
</dbReference>
<protein>
    <submittedName>
        <fullName evidence="5">TetR family transcriptional regulator</fullName>
    </submittedName>
</protein>
<dbReference type="SUPFAM" id="SSF46689">
    <property type="entry name" value="Homeodomain-like"/>
    <property type="match status" value="1"/>
</dbReference>
<comment type="caution">
    <text evidence="5">The sequence shown here is derived from an EMBL/GenBank/DDBJ whole genome shotgun (WGS) entry which is preliminary data.</text>
</comment>
<dbReference type="OrthoDB" id="4538622at2"/>
<proteinExistence type="predicted"/>
<evidence type="ECO:0000313" key="6">
    <source>
        <dbReference type="Proteomes" id="UP000318416"/>
    </source>
</evidence>
<feature type="DNA-binding region" description="H-T-H motif" evidence="2">
    <location>
        <begin position="44"/>
        <end position="63"/>
    </location>
</feature>
<dbReference type="Pfam" id="PF00440">
    <property type="entry name" value="TetR_N"/>
    <property type="match status" value="1"/>
</dbReference>
<name>A0A561F0U8_9ACTN</name>
<dbReference type="Gene3D" id="1.10.357.10">
    <property type="entry name" value="Tetracycline Repressor, domain 2"/>
    <property type="match status" value="1"/>
</dbReference>
<dbReference type="EMBL" id="VIVR01000001">
    <property type="protein sequence ID" value="TWE21476.1"/>
    <property type="molecule type" value="Genomic_DNA"/>
</dbReference>
<dbReference type="InterPro" id="IPR001647">
    <property type="entry name" value="HTH_TetR"/>
</dbReference>
<gene>
    <name evidence="5" type="ORF">FB465_6659</name>
</gene>
<accession>A0A561F0U8</accession>
<dbReference type="GO" id="GO:0003700">
    <property type="term" value="F:DNA-binding transcription factor activity"/>
    <property type="evidence" value="ECO:0007669"/>
    <property type="project" value="TreeGrafter"/>
</dbReference>
<dbReference type="AlphaFoldDB" id="A0A561F0U8"/>
<evidence type="ECO:0000256" key="2">
    <source>
        <dbReference type="PROSITE-ProRule" id="PRU00335"/>
    </source>
</evidence>
<feature type="compositionally biased region" description="Low complexity" evidence="3">
    <location>
        <begin position="1"/>
        <end position="11"/>
    </location>
</feature>
<dbReference type="InterPro" id="IPR009057">
    <property type="entry name" value="Homeodomain-like_sf"/>
</dbReference>
<dbReference type="InterPro" id="IPR050109">
    <property type="entry name" value="HTH-type_TetR-like_transc_reg"/>
</dbReference>
<dbReference type="PROSITE" id="PS50977">
    <property type="entry name" value="HTH_TETR_2"/>
    <property type="match status" value="1"/>
</dbReference>
<evidence type="ECO:0000256" key="3">
    <source>
        <dbReference type="SAM" id="MobiDB-lite"/>
    </source>
</evidence>
<keyword evidence="1 2" id="KW-0238">DNA-binding</keyword>
<evidence type="ECO:0000259" key="4">
    <source>
        <dbReference type="PROSITE" id="PS50977"/>
    </source>
</evidence>
<evidence type="ECO:0000256" key="1">
    <source>
        <dbReference type="ARBA" id="ARBA00023125"/>
    </source>
</evidence>
<evidence type="ECO:0000313" key="5">
    <source>
        <dbReference type="EMBL" id="TWE21476.1"/>
    </source>
</evidence>
<feature type="domain" description="HTH tetR-type" evidence="4">
    <location>
        <begin position="21"/>
        <end position="81"/>
    </location>
</feature>
<sequence length="212" mass="22643">MTTPAAATPAASRLPQQSRSRATRRRLLEAAVECLAELGWNGSTVTVVAERAGVTRGAAQHHFPTREDLFTAAVEHVTAERLAAVRADTGELPPAGPARTEAVVEMIVRLYTGPLFRAALHLWVAAATEEPLRERIIALENHVGRESHRAAVEFLGAAESTPGVRETVQATMDMARGLGLANLLTDDGPRRTGVVRQWARILDAVLAAPPAG</sequence>
<reference evidence="5 6" key="1">
    <citation type="submission" date="2019-06" db="EMBL/GenBank/DDBJ databases">
        <title>Sequencing the genomes of 1000 actinobacteria strains.</title>
        <authorList>
            <person name="Klenk H.-P."/>
        </authorList>
    </citation>
    <scope>NUCLEOTIDE SEQUENCE [LARGE SCALE GENOMIC DNA]</scope>
    <source>
        <strain evidence="5 6">DSM 41649</strain>
    </source>
</reference>
<dbReference type="PRINTS" id="PR00455">
    <property type="entry name" value="HTHTETR"/>
</dbReference>